<dbReference type="PANTHER" id="PTHR12311">
    <property type="entry name" value="ACTIVATOR OF BASAL TRANSCRIPTION 1"/>
    <property type="match status" value="1"/>
</dbReference>
<dbReference type="InterPro" id="IPR000504">
    <property type="entry name" value="RRM_dom"/>
</dbReference>
<dbReference type="PROSITE" id="PS50102">
    <property type="entry name" value="RRM"/>
    <property type="match status" value="1"/>
</dbReference>
<keyword evidence="4 6" id="KW-0694">RNA-binding</keyword>
<dbReference type="GO" id="GO:0000447">
    <property type="term" value="P:endonucleolytic cleavage in ITS1 to separate SSU-rRNA from 5.8S rRNA and LSU-rRNA from tricistronic rRNA transcript (SSU-rRNA, 5.8S rRNA, LSU-rRNA)"/>
    <property type="evidence" value="ECO:0007669"/>
    <property type="project" value="TreeGrafter"/>
</dbReference>
<dbReference type="Pfam" id="PF00076">
    <property type="entry name" value="RRM_1"/>
    <property type="match status" value="1"/>
</dbReference>
<protein>
    <recommendedName>
        <fullName evidence="3">Activator of basal transcription 1</fullName>
    </recommendedName>
</protein>
<evidence type="ECO:0000313" key="9">
    <source>
        <dbReference type="EMBL" id="KAH9501638.1"/>
    </source>
</evidence>
<accession>A0A922HS33</accession>
<dbReference type="SUPFAM" id="SSF54928">
    <property type="entry name" value="RNA-binding domain, RBD"/>
    <property type="match status" value="1"/>
</dbReference>
<dbReference type="AlphaFoldDB" id="A0A922HS33"/>
<comment type="caution">
    <text evidence="9">The sequence shown here is derived from an EMBL/GenBank/DDBJ whole genome shotgun (WGS) entry which is preliminary data.</text>
</comment>
<evidence type="ECO:0000256" key="4">
    <source>
        <dbReference type="ARBA" id="ARBA00022884"/>
    </source>
</evidence>
<comment type="similarity">
    <text evidence="2">Belongs to the ESF2/ABP1 family.</text>
</comment>
<name>A0A922HS33_DERFA</name>
<proteinExistence type="inferred from homology"/>
<gene>
    <name evidence="9" type="primary">ABT1</name>
    <name evidence="9" type="ORF">DERF_012473</name>
</gene>
<feature type="region of interest" description="Disordered" evidence="7">
    <location>
        <begin position="1"/>
        <end position="27"/>
    </location>
</feature>
<dbReference type="EMBL" id="ASGP02000006">
    <property type="protein sequence ID" value="KAH9501638.1"/>
    <property type="molecule type" value="Genomic_DNA"/>
</dbReference>
<evidence type="ECO:0000256" key="2">
    <source>
        <dbReference type="ARBA" id="ARBA00005819"/>
    </source>
</evidence>
<evidence type="ECO:0000313" key="10">
    <source>
        <dbReference type="Proteomes" id="UP000790347"/>
    </source>
</evidence>
<evidence type="ECO:0000256" key="3">
    <source>
        <dbReference type="ARBA" id="ARBA00020737"/>
    </source>
</evidence>
<evidence type="ECO:0000256" key="5">
    <source>
        <dbReference type="ARBA" id="ARBA00023242"/>
    </source>
</evidence>
<dbReference type="InterPro" id="IPR039119">
    <property type="entry name" value="ABT1/Esf2"/>
</dbReference>
<dbReference type="GO" id="GO:0003723">
    <property type="term" value="F:RNA binding"/>
    <property type="evidence" value="ECO:0007669"/>
    <property type="project" value="UniProtKB-UniRule"/>
</dbReference>
<dbReference type="GO" id="GO:0000472">
    <property type="term" value="P:endonucleolytic cleavage to generate mature 5'-end of SSU-rRNA from (SSU-rRNA, 5.8S rRNA, LSU-rRNA)"/>
    <property type="evidence" value="ECO:0007669"/>
    <property type="project" value="TreeGrafter"/>
</dbReference>
<reference evidence="9" key="2">
    <citation type="journal article" date="2022" name="Res Sq">
        <title>Comparative Genomics Reveals Insights into the Divergent Evolution of Astigmatic Mites and Household Pest Adaptations.</title>
        <authorList>
            <person name="Xiong Q."/>
            <person name="Wan A.T.-Y."/>
            <person name="Liu X.-Y."/>
            <person name="Fung C.S.-H."/>
            <person name="Xiao X."/>
            <person name="Malainual N."/>
            <person name="Hou J."/>
            <person name="Wang L."/>
            <person name="Wang M."/>
            <person name="Yang K."/>
            <person name="Cui Y."/>
            <person name="Leung E."/>
            <person name="Nong W."/>
            <person name="Shin S.-K."/>
            <person name="Au S."/>
            <person name="Jeong K.Y."/>
            <person name="Chew F.T."/>
            <person name="Hui J."/>
            <person name="Leung T.F."/>
            <person name="Tungtrongchitr A."/>
            <person name="Zhong N."/>
            <person name="Liu Z."/>
            <person name="Tsui S."/>
        </authorList>
    </citation>
    <scope>NUCLEOTIDE SEQUENCE</scope>
    <source>
        <strain evidence="9">Derf</strain>
        <tissue evidence="9">Whole organism</tissue>
    </source>
</reference>
<dbReference type="InterPro" id="IPR035979">
    <property type="entry name" value="RBD_domain_sf"/>
</dbReference>
<feature type="domain" description="RRM" evidence="8">
    <location>
        <begin position="53"/>
        <end position="132"/>
    </location>
</feature>
<dbReference type="GO" id="GO:0005730">
    <property type="term" value="C:nucleolus"/>
    <property type="evidence" value="ECO:0007669"/>
    <property type="project" value="UniProtKB-SubCell"/>
</dbReference>
<evidence type="ECO:0000256" key="6">
    <source>
        <dbReference type="PROSITE-ProRule" id="PRU00176"/>
    </source>
</evidence>
<dbReference type="Proteomes" id="UP000790347">
    <property type="component" value="Unassembled WGS sequence"/>
</dbReference>
<keyword evidence="5" id="KW-0539">Nucleus</keyword>
<dbReference type="Gene3D" id="3.30.70.330">
    <property type="match status" value="1"/>
</dbReference>
<dbReference type="CDD" id="cd12263">
    <property type="entry name" value="RRM_ABT1_like"/>
    <property type="match status" value="1"/>
</dbReference>
<keyword evidence="10" id="KW-1185">Reference proteome</keyword>
<dbReference type="PANTHER" id="PTHR12311:SF7">
    <property type="entry name" value="ACTIVATOR OF BASAL TRANSCRIPTION 1"/>
    <property type="match status" value="1"/>
</dbReference>
<dbReference type="InterPro" id="IPR034353">
    <property type="entry name" value="ABT1/ESF2_RRM"/>
</dbReference>
<organism evidence="9 10">
    <name type="scientific">Dermatophagoides farinae</name>
    <name type="common">American house dust mite</name>
    <dbReference type="NCBI Taxonomy" id="6954"/>
    <lineage>
        <taxon>Eukaryota</taxon>
        <taxon>Metazoa</taxon>
        <taxon>Ecdysozoa</taxon>
        <taxon>Arthropoda</taxon>
        <taxon>Chelicerata</taxon>
        <taxon>Arachnida</taxon>
        <taxon>Acari</taxon>
        <taxon>Acariformes</taxon>
        <taxon>Sarcoptiformes</taxon>
        <taxon>Astigmata</taxon>
        <taxon>Psoroptidia</taxon>
        <taxon>Analgoidea</taxon>
        <taxon>Pyroglyphidae</taxon>
        <taxon>Dermatophagoidinae</taxon>
        <taxon>Dermatophagoides</taxon>
    </lineage>
</organism>
<reference evidence="9" key="1">
    <citation type="submission" date="2013-05" db="EMBL/GenBank/DDBJ databases">
        <authorList>
            <person name="Yim A.K.Y."/>
            <person name="Chan T.F."/>
            <person name="Ji K.M."/>
            <person name="Liu X.Y."/>
            <person name="Zhou J.W."/>
            <person name="Li R.Q."/>
            <person name="Yang K.Y."/>
            <person name="Li J."/>
            <person name="Li M."/>
            <person name="Law P.T.W."/>
            <person name="Wu Y.L."/>
            <person name="Cai Z.L."/>
            <person name="Qin H."/>
            <person name="Bao Y."/>
            <person name="Leung R.K.K."/>
            <person name="Ng P.K.S."/>
            <person name="Zou J."/>
            <person name="Zhong X.J."/>
            <person name="Ran P.X."/>
            <person name="Zhong N.S."/>
            <person name="Liu Z.G."/>
            <person name="Tsui S.K.W."/>
        </authorList>
    </citation>
    <scope>NUCLEOTIDE SEQUENCE</scope>
    <source>
        <strain evidence="9">Derf</strain>
        <tissue evidence="9">Whole organism</tissue>
    </source>
</reference>
<sequence>MDSEPSNDNLVIESQSQDLVENSDNSVRCSSKVNRKKQQKVINITKPKSCKRGIVYLSYIPEGITVKNIRQILSKHGEIERIYLEKDSSLKKSQKRSKKIYRYTEGWIEFKKKSVAKMVANTLNGKQIGGKRHTKFHDALWNMKYLKRFKWSHLAEQMAYEKALRDQKLRLEIGRAKREATFYAEMIERSRHKRAIYNDNNRTYKQRVTDEQIRQQKPNPNELDEELLEKYFQMIIIIVLFI</sequence>
<dbReference type="SMART" id="SM00360">
    <property type="entry name" value="RRM"/>
    <property type="match status" value="1"/>
</dbReference>
<evidence type="ECO:0000256" key="7">
    <source>
        <dbReference type="SAM" id="MobiDB-lite"/>
    </source>
</evidence>
<dbReference type="GO" id="GO:0034462">
    <property type="term" value="P:small-subunit processome assembly"/>
    <property type="evidence" value="ECO:0007669"/>
    <property type="project" value="TreeGrafter"/>
</dbReference>
<evidence type="ECO:0000256" key="1">
    <source>
        <dbReference type="ARBA" id="ARBA00004604"/>
    </source>
</evidence>
<comment type="subcellular location">
    <subcellularLocation>
        <location evidence="1">Nucleus</location>
        <location evidence="1">Nucleolus</location>
    </subcellularLocation>
</comment>
<evidence type="ECO:0000259" key="8">
    <source>
        <dbReference type="PROSITE" id="PS50102"/>
    </source>
</evidence>
<dbReference type="GO" id="GO:0000480">
    <property type="term" value="P:endonucleolytic cleavage in 5'-ETS of tricistronic rRNA transcript (SSU-rRNA, 5.8S rRNA, LSU-rRNA)"/>
    <property type="evidence" value="ECO:0007669"/>
    <property type="project" value="TreeGrafter"/>
</dbReference>
<dbReference type="InterPro" id="IPR012677">
    <property type="entry name" value="Nucleotide-bd_a/b_plait_sf"/>
</dbReference>